<dbReference type="EMBL" id="JBBXMP010000101">
    <property type="protein sequence ID" value="KAL0062571.1"/>
    <property type="molecule type" value="Genomic_DNA"/>
</dbReference>
<reference evidence="4 5" key="1">
    <citation type="submission" date="2024-05" db="EMBL/GenBank/DDBJ databases">
        <title>A draft genome resource for the thread blight pathogen Marasmius tenuissimus strain MS-2.</title>
        <authorList>
            <person name="Yulfo-Soto G.E."/>
            <person name="Baruah I.K."/>
            <person name="Amoako-Attah I."/>
            <person name="Bukari Y."/>
            <person name="Meinhardt L.W."/>
            <person name="Bailey B.A."/>
            <person name="Cohen S.P."/>
        </authorList>
    </citation>
    <scope>NUCLEOTIDE SEQUENCE [LARGE SCALE GENOMIC DNA]</scope>
    <source>
        <strain evidence="4 5">MS-2</strain>
    </source>
</reference>
<dbReference type="Gene3D" id="3.90.1150.10">
    <property type="entry name" value="Aspartate Aminotransferase, domain 1"/>
    <property type="match status" value="1"/>
</dbReference>
<evidence type="ECO:0000256" key="1">
    <source>
        <dbReference type="ARBA" id="ARBA00001933"/>
    </source>
</evidence>
<name>A0ABR2ZLJ9_9AGAR</name>
<keyword evidence="4" id="KW-0808">Transferase</keyword>
<dbReference type="Proteomes" id="UP001437256">
    <property type="component" value="Unassembled WGS sequence"/>
</dbReference>
<dbReference type="Pfam" id="PF01053">
    <property type="entry name" value="Cys_Met_Meta_PP"/>
    <property type="match status" value="1"/>
</dbReference>
<evidence type="ECO:0000256" key="3">
    <source>
        <dbReference type="RuleBase" id="RU362118"/>
    </source>
</evidence>
<evidence type="ECO:0000313" key="5">
    <source>
        <dbReference type="Proteomes" id="UP001437256"/>
    </source>
</evidence>
<proteinExistence type="inferred from homology"/>
<sequence>MSRYKPNSRHYTSIQSHLDSNVRSIHLYSGDAVVLEFNSRDFYSRVRTVNANAVAVANFLRSRSRSFRSESSEVNRLAITNVLFPEWVSRENYDICRRPCADSNNFGYLVSIMFVSVEASKAFYDALECVKAPTIGTNFTLAVPYAVLAHYNELSEVKNYGIDETLVRLSVGTEELDVIMGYIQRALEVAEKTVTYHKNP</sequence>
<dbReference type="PANTHER" id="PTHR42699:SF1">
    <property type="entry name" value="CYSTATHIONINE GAMMA-SYNTHASE-RELATED"/>
    <property type="match status" value="1"/>
</dbReference>
<accession>A0ABR2ZLJ9</accession>
<evidence type="ECO:0000313" key="4">
    <source>
        <dbReference type="EMBL" id="KAL0062571.1"/>
    </source>
</evidence>
<dbReference type="InterPro" id="IPR051750">
    <property type="entry name" value="Trans-sulfuration_enzymes"/>
</dbReference>
<dbReference type="PANTHER" id="PTHR42699">
    <property type="match status" value="1"/>
</dbReference>
<evidence type="ECO:0000256" key="2">
    <source>
        <dbReference type="ARBA" id="ARBA00022898"/>
    </source>
</evidence>
<dbReference type="EC" id="2.5.1.48" evidence="4"/>
<dbReference type="SUPFAM" id="SSF53383">
    <property type="entry name" value="PLP-dependent transferases"/>
    <property type="match status" value="1"/>
</dbReference>
<organism evidence="4 5">
    <name type="scientific">Marasmius tenuissimus</name>
    <dbReference type="NCBI Taxonomy" id="585030"/>
    <lineage>
        <taxon>Eukaryota</taxon>
        <taxon>Fungi</taxon>
        <taxon>Dikarya</taxon>
        <taxon>Basidiomycota</taxon>
        <taxon>Agaricomycotina</taxon>
        <taxon>Agaricomycetes</taxon>
        <taxon>Agaricomycetidae</taxon>
        <taxon>Agaricales</taxon>
        <taxon>Marasmiineae</taxon>
        <taxon>Marasmiaceae</taxon>
        <taxon>Marasmius</taxon>
    </lineage>
</organism>
<keyword evidence="2 3" id="KW-0663">Pyridoxal phosphate</keyword>
<comment type="cofactor">
    <cofactor evidence="1 3">
        <name>pyridoxal 5'-phosphate</name>
        <dbReference type="ChEBI" id="CHEBI:597326"/>
    </cofactor>
</comment>
<dbReference type="InterPro" id="IPR000277">
    <property type="entry name" value="Cys/Met-Metab_PyrdxlP-dep_enz"/>
</dbReference>
<gene>
    <name evidence="4" type="primary">STR2_1</name>
    <name evidence="4" type="ORF">AAF712_010504</name>
</gene>
<dbReference type="InterPro" id="IPR015422">
    <property type="entry name" value="PyrdxlP-dep_Trfase_small"/>
</dbReference>
<keyword evidence="5" id="KW-1185">Reference proteome</keyword>
<protein>
    <submittedName>
        <fullName evidence="4">Cystathionine gamma-synthase</fullName>
        <ecNumber evidence="4">2.5.1.48</ecNumber>
    </submittedName>
</protein>
<dbReference type="InterPro" id="IPR015424">
    <property type="entry name" value="PyrdxlP-dep_Trfase"/>
</dbReference>
<comment type="caution">
    <text evidence="4">The sequence shown here is derived from an EMBL/GenBank/DDBJ whole genome shotgun (WGS) entry which is preliminary data.</text>
</comment>
<dbReference type="GO" id="GO:0003962">
    <property type="term" value="F:cystathionine gamma-synthase activity"/>
    <property type="evidence" value="ECO:0007669"/>
    <property type="project" value="UniProtKB-EC"/>
</dbReference>
<comment type="similarity">
    <text evidence="3">Belongs to the trans-sulfuration enzymes family.</text>
</comment>